<dbReference type="GO" id="GO:0016829">
    <property type="term" value="F:lyase activity"/>
    <property type="evidence" value="ECO:0007669"/>
    <property type="project" value="UniProtKB-KW"/>
</dbReference>
<dbReference type="PANTHER" id="PTHR33542:SF5">
    <property type="entry name" value="FERROCHELATASE CHE1"/>
    <property type="match status" value="1"/>
</dbReference>
<evidence type="ECO:0000313" key="4">
    <source>
        <dbReference type="Proteomes" id="UP000625033"/>
    </source>
</evidence>
<name>A0A931D8F2_9MICC</name>
<accession>A0A931D8F2</accession>
<dbReference type="Proteomes" id="UP000625033">
    <property type="component" value="Unassembled WGS sequence"/>
</dbReference>
<proteinExistence type="predicted"/>
<dbReference type="CDD" id="cd03416">
    <property type="entry name" value="CbiX_SirB_N"/>
    <property type="match status" value="1"/>
</dbReference>
<sequence>MPRTDATHRPATNDAWTGWIPPVVAGTLVAASHGTGSPAGQRAIRGLVDAVRAARPELRVEEAFVDVQTPSVPTVLSGAGPLPRVVPLLLSTGYHTRHDLAEAAREVEGTTVTRALGPDPRLAAVLARRLEEAGLRAEDQVILACAGSTDAQGVADCHTMASLLGAHIGRKVEPAFVSAAEPTVNDAVATAAERARRGFFSRRARRGRVVVATYLMAPGHFAARVAGCEADVVSQPLLLPGAAVPPELVELVLERYDQP</sequence>
<dbReference type="EMBL" id="JADOTZ010000001">
    <property type="protein sequence ID" value="MBG6084337.1"/>
    <property type="molecule type" value="Genomic_DNA"/>
</dbReference>
<dbReference type="Gene3D" id="3.40.50.1400">
    <property type="match status" value="2"/>
</dbReference>
<gene>
    <name evidence="3" type="ORF">IW252_001104</name>
</gene>
<dbReference type="SUPFAM" id="SSF53800">
    <property type="entry name" value="Chelatase"/>
    <property type="match status" value="1"/>
</dbReference>
<dbReference type="PANTHER" id="PTHR33542">
    <property type="entry name" value="SIROHYDROCHLORIN FERROCHELATASE, CHLOROPLASTIC"/>
    <property type="match status" value="1"/>
</dbReference>
<evidence type="ECO:0000256" key="1">
    <source>
        <dbReference type="ARBA" id="ARBA00022723"/>
    </source>
</evidence>
<dbReference type="Pfam" id="PF01903">
    <property type="entry name" value="CbiX"/>
    <property type="match status" value="2"/>
</dbReference>
<dbReference type="RefSeq" id="WP_196835660.1">
    <property type="nucleotide sequence ID" value="NZ_JADOTZ010000001.1"/>
</dbReference>
<reference evidence="3" key="1">
    <citation type="submission" date="2020-11" db="EMBL/GenBank/DDBJ databases">
        <title>Sequencing the genomes of 1000 actinobacteria strains.</title>
        <authorList>
            <person name="Klenk H.-P."/>
        </authorList>
    </citation>
    <scope>NUCLEOTIDE SEQUENCE</scope>
    <source>
        <strain evidence="3">DSM 26152</strain>
    </source>
</reference>
<organism evidence="3 4">
    <name type="scientific">Zhihengliuella flava</name>
    <dbReference type="NCBI Taxonomy" id="1285193"/>
    <lineage>
        <taxon>Bacteria</taxon>
        <taxon>Bacillati</taxon>
        <taxon>Actinomycetota</taxon>
        <taxon>Actinomycetes</taxon>
        <taxon>Micrococcales</taxon>
        <taxon>Micrococcaceae</taxon>
        <taxon>Zhihengliuella</taxon>
    </lineage>
</organism>
<keyword evidence="2" id="KW-0456">Lyase</keyword>
<keyword evidence="4" id="KW-1185">Reference proteome</keyword>
<dbReference type="AlphaFoldDB" id="A0A931D8F2"/>
<dbReference type="InterPro" id="IPR050963">
    <property type="entry name" value="Sirohydro_Cobaltochel/CbiX"/>
</dbReference>
<dbReference type="GO" id="GO:0046872">
    <property type="term" value="F:metal ion binding"/>
    <property type="evidence" value="ECO:0007669"/>
    <property type="project" value="UniProtKB-KW"/>
</dbReference>
<evidence type="ECO:0000313" key="3">
    <source>
        <dbReference type="EMBL" id="MBG6084337.1"/>
    </source>
</evidence>
<dbReference type="InterPro" id="IPR002762">
    <property type="entry name" value="CbiX-like"/>
</dbReference>
<keyword evidence="1" id="KW-0479">Metal-binding</keyword>
<comment type="caution">
    <text evidence="3">The sequence shown here is derived from an EMBL/GenBank/DDBJ whole genome shotgun (WGS) entry which is preliminary data.</text>
</comment>
<protein>
    <submittedName>
        <fullName evidence="3">Sirohydrochlorin ferrochelatase</fullName>
    </submittedName>
</protein>
<evidence type="ECO:0000256" key="2">
    <source>
        <dbReference type="ARBA" id="ARBA00023239"/>
    </source>
</evidence>